<dbReference type="Proteomes" id="UP000792457">
    <property type="component" value="Unassembled WGS sequence"/>
</dbReference>
<feature type="compositionally biased region" description="Low complexity" evidence="1">
    <location>
        <begin position="146"/>
        <end position="156"/>
    </location>
</feature>
<reference evidence="2" key="1">
    <citation type="submission" date="2013-04" db="EMBL/GenBank/DDBJ databases">
        <authorList>
            <person name="Qu J."/>
            <person name="Murali S.C."/>
            <person name="Bandaranaike D."/>
            <person name="Bellair M."/>
            <person name="Blankenburg K."/>
            <person name="Chao H."/>
            <person name="Dinh H."/>
            <person name="Doddapaneni H."/>
            <person name="Downs B."/>
            <person name="Dugan-Rocha S."/>
            <person name="Elkadiri S."/>
            <person name="Gnanaolivu R.D."/>
            <person name="Hernandez B."/>
            <person name="Javaid M."/>
            <person name="Jayaseelan J.C."/>
            <person name="Lee S."/>
            <person name="Li M."/>
            <person name="Ming W."/>
            <person name="Munidasa M."/>
            <person name="Muniz J."/>
            <person name="Nguyen L."/>
            <person name="Ongeri F."/>
            <person name="Osuji N."/>
            <person name="Pu L.-L."/>
            <person name="Puazo M."/>
            <person name="Qu C."/>
            <person name="Quiroz J."/>
            <person name="Raj R."/>
            <person name="Weissenberger G."/>
            <person name="Xin Y."/>
            <person name="Zou X."/>
            <person name="Han Y."/>
            <person name="Richards S."/>
            <person name="Worley K."/>
            <person name="Muzny D."/>
            <person name="Gibbs R."/>
        </authorList>
    </citation>
    <scope>NUCLEOTIDE SEQUENCE</scope>
    <source>
        <strain evidence="2">Sampled in the wild</strain>
    </source>
</reference>
<organism evidence="2 3">
    <name type="scientific">Ladona fulva</name>
    <name type="common">Scarce chaser dragonfly</name>
    <name type="synonym">Libellula fulva</name>
    <dbReference type="NCBI Taxonomy" id="123851"/>
    <lineage>
        <taxon>Eukaryota</taxon>
        <taxon>Metazoa</taxon>
        <taxon>Ecdysozoa</taxon>
        <taxon>Arthropoda</taxon>
        <taxon>Hexapoda</taxon>
        <taxon>Insecta</taxon>
        <taxon>Pterygota</taxon>
        <taxon>Palaeoptera</taxon>
        <taxon>Odonata</taxon>
        <taxon>Epiprocta</taxon>
        <taxon>Anisoptera</taxon>
        <taxon>Libelluloidea</taxon>
        <taxon>Libellulidae</taxon>
        <taxon>Ladona</taxon>
    </lineage>
</organism>
<dbReference type="AlphaFoldDB" id="A0A8K0K3E0"/>
<evidence type="ECO:0000256" key="1">
    <source>
        <dbReference type="SAM" id="MobiDB-lite"/>
    </source>
</evidence>
<keyword evidence="3" id="KW-1185">Reference proteome</keyword>
<dbReference type="EMBL" id="KZ308289">
    <property type="protein sequence ID" value="KAG8226575.1"/>
    <property type="molecule type" value="Genomic_DNA"/>
</dbReference>
<feature type="region of interest" description="Disordered" evidence="1">
    <location>
        <begin position="146"/>
        <end position="182"/>
    </location>
</feature>
<name>A0A8K0K3E0_LADFU</name>
<gene>
    <name evidence="2" type="ORF">J437_LFUL007267</name>
</gene>
<evidence type="ECO:0000313" key="3">
    <source>
        <dbReference type="Proteomes" id="UP000792457"/>
    </source>
</evidence>
<accession>A0A8K0K3E0</accession>
<protein>
    <submittedName>
        <fullName evidence="2">Uncharacterized protein</fullName>
    </submittedName>
</protein>
<reference evidence="2" key="2">
    <citation type="submission" date="2017-10" db="EMBL/GenBank/DDBJ databases">
        <title>Ladona fulva Genome sequencing and assembly.</title>
        <authorList>
            <person name="Murali S."/>
            <person name="Richards S."/>
            <person name="Bandaranaike D."/>
            <person name="Bellair M."/>
            <person name="Blankenburg K."/>
            <person name="Chao H."/>
            <person name="Dinh H."/>
            <person name="Doddapaneni H."/>
            <person name="Dugan-Rocha S."/>
            <person name="Elkadiri S."/>
            <person name="Gnanaolivu R."/>
            <person name="Hernandez B."/>
            <person name="Skinner E."/>
            <person name="Javaid M."/>
            <person name="Lee S."/>
            <person name="Li M."/>
            <person name="Ming W."/>
            <person name="Munidasa M."/>
            <person name="Muniz J."/>
            <person name="Nguyen L."/>
            <person name="Hughes D."/>
            <person name="Osuji N."/>
            <person name="Pu L.-L."/>
            <person name="Puazo M."/>
            <person name="Qu C."/>
            <person name="Quiroz J."/>
            <person name="Raj R."/>
            <person name="Weissenberger G."/>
            <person name="Xin Y."/>
            <person name="Zou X."/>
            <person name="Han Y."/>
            <person name="Worley K."/>
            <person name="Muzny D."/>
            <person name="Gibbs R."/>
        </authorList>
    </citation>
    <scope>NUCLEOTIDE SEQUENCE</scope>
    <source>
        <strain evidence="2">Sampled in the wild</strain>
    </source>
</reference>
<feature type="non-terminal residue" evidence="2">
    <location>
        <position position="182"/>
    </location>
</feature>
<sequence>EEAGAEGVYQHQLGYLHPFAGGFLVAHWKGPCGSILVLDPEDTGVIASVKTGPGGLRSIISVAVSSASSKPMHNNLDNDAVEQGPEMFVLEGSRSLIRIAYSPDYNYSKESEELDESISSSFRSLFTSSIFPSSLPSPPPLLRDLTSSLLELTSGSGMRSSKPGEHSGASSDHDTGNIASSS</sequence>
<comment type="caution">
    <text evidence="2">The sequence shown here is derived from an EMBL/GenBank/DDBJ whole genome shotgun (WGS) entry which is preliminary data.</text>
</comment>
<evidence type="ECO:0000313" key="2">
    <source>
        <dbReference type="EMBL" id="KAG8226575.1"/>
    </source>
</evidence>
<feature type="non-terminal residue" evidence="2">
    <location>
        <position position="1"/>
    </location>
</feature>
<proteinExistence type="predicted"/>